<dbReference type="Proteomes" id="UP000193944">
    <property type="component" value="Unassembled WGS sequence"/>
</dbReference>
<keyword evidence="4" id="KW-1133">Transmembrane helix</keyword>
<dbReference type="GO" id="GO:0000139">
    <property type="term" value="C:Golgi membrane"/>
    <property type="evidence" value="ECO:0007669"/>
    <property type="project" value="TreeGrafter"/>
</dbReference>
<dbReference type="InterPro" id="IPR029044">
    <property type="entry name" value="Nucleotide-diphossugar_trans"/>
</dbReference>
<proteinExistence type="inferred from homology"/>
<dbReference type="OrthoDB" id="2154537at2759"/>
<dbReference type="Pfam" id="PF02140">
    <property type="entry name" value="SUEL_Lectin"/>
    <property type="match status" value="1"/>
</dbReference>
<evidence type="ECO:0000256" key="1">
    <source>
        <dbReference type="ARBA" id="ARBA00005664"/>
    </source>
</evidence>
<reference evidence="6 7" key="2">
    <citation type="submission" date="2016-08" db="EMBL/GenBank/DDBJ databases">
        <title>Pervasive Adenine N6-methylation of Active Genes in Fungi.</title>
        <authorList>
            <consortium name="DOE Joint Genome Institute"/>
            <person name="Mondo S.J."/>
            <person name="Dannebaum R.O."/>
            <person name="Kuo R.C."/>
            <person name="Labutti K."/>
            <person name="Haridas S."/>
            <person name="Kuo A."/>
            <person name="Salamov A."/>
            <person name="Ahrendt S.R."/>
            <person name="Lipzen A."/>
            <person name="Sullivan W."/>
            <person name="Andreopoulos W.B."/>
            <person name="Clum A."/>
            <person name="Lindquist E."/>
            <person name="Daum C."/>
            <person name="Ramamoorthy G.K."/>
            <person name="Gryganskyi A."/>
            <person name="Culley D."/>
            <person name="Magnuson J.K."/>
            <person name="James T.Y."/>
            <person name="O'Malley M.A."/>
            <person name="Stajich J.E."/>
            <person name="Spatafora J.W."/>
            <person name="Visel A."/>
            <person name="Grigoriev I.V."/>
        </authorList>
    </citation>
    <scope>NUCLEOTIDE SEQUENCE [LARGE SCALE GENOMIC DNA]</scope>
    <source>
        <strain evidence="6 7">S4</strain>
    </source>
</reference>
<dbReference type="InterPro" id="IPR008630">
    <property type="entry name" value="Glyco_trans_34"/>
</dbReference>
<dbReference type="AlphaFoldDB" id="A0A1Y1XKA9"/>
<dbReference type="STRING" id="1754192.A0A1Y1XKA9"/>
<dbReference type="PANTHER" id="PTHR31306">
    <property type="entry name" value="ALPHA-1,6-MANNOSYLTRANSFERASE MNN11-RELATED"/>
    <property type="match status" value="1"/>
</dbReference>
<dbReference type="PANTHER" id="PTHR31306:SF8">
    <property type="entry name" value="GLYCOSYLTRANSFERASE FAMILY 34 PROTEIN"/>
    <property type="match status" value="1"/>
</dbReference>
<evidence type="ECO:0000259" key="5">
    <source>
        <dbReference type="PROSITE" id="PS50228"/>
    </source>
</evidence>
<comment type="caution">
    <text evidence="6">The sequence shown here is derived from an EMBL/GenBank/DDBJ whole genome shotgun (WGS) entry which is preliminary data.</text>
</comment>
<evidence type="ECO:0000256" key="3">
    <source>
        <dbReference type="ARBA" id="ARBA00022679"/>
    </source>
</evidence>
<evidence type="ECO:0000256" key="4">
    <source>
        <dbReference type="SAM" id="Phobius"/>
    </source>
</evidence>
<name>A0A1Y1XKA9_9FUNG</name>
<reference evidence="6 7" key="1">
    <citation type="submission" date="2016-08" db="EMBL/GenBank/DDBJ databases">
        <title>A Parts List for Fungal Cellulosomes Revealed by Comparative Genomics.</title>
        <authorList>
            <consortium name="DOE Joint Genome Institute"/>
            <person name="Haitjema C.H."/>
            <person name="Gilmore S.P."/>
            <person name="Henske J.K."/>
            <person name="Solomon K.V."/>
            <person name="De Groot R."/>
            <person name="Kuo A."/>
            <person name="Mondo S.J."/>
            <person name="Salamov A.A."/>
            <person name="Labutti K."/>
            <person name="Zhao Z."/>
            <person name="Chiniquy J."/>
            <person name="Barry K."/>
            <person name="Brewer H.M."/>
            <person name="Purvine S.O."/>
            <person name="Wright A.T."/>
            <person name="Boxma B."/>
            <person name="Van Alen T."/>
            <person name="Hackstein J.H."/>
            <person name="Baker S.E."/>
            <person name="Grigoriev I.V."/>
            <person name="O'Malley M.A."/>
        </authorList>
    </citation>
    <scope>NUCLEOTIDE SEQUENCE [LARGE SCALE GENOMIC DNA]</scope>
    <source>
        <strain evidence="6 7">S4</strain>
    </source>
</reference>
<keyword evidence="7" id="KW-1185">Reference proteome</keyword>
<evidence type="ECO:0000313" key="6">
    <source>
        <dbReference type="EMBL" id="ORX86200.1"/>
    </source>
</evidence>
<organism evidence="6 7">
    <name type="scientific">Anaeromyces robustus</name>
    <dbReference type="NCBI Taxonomy" id="1754192"/>
    <lineage>
        <taxon>Eukaryota</taxon>
        <taxon>Fungi</taxon>
        <taxon>Fungi incertae sedis</taxon>
        <taxon>Chytridiomycota</taxon>
        <taxon>Chytridiomycota incertae sedis</taxon>
        <taxon>Neocallimastigomycetes</taxon>
        <taxon>Neocallimastigales</taxon>
        <taxon>Neocallimastigaceae</taxon>
        <taxon>Anaeromyces</taxon>
    </lineage>
</organism>
<feature type="transmembrane region" description="Helical" evidence="4">
    <location>
        <begin position="36"/>
        <end position="56"/>
    </location>
</feature>
<dbReference type="PROSITE" id="PS50228">
    <property type="entry name" value="SUEL_LECTIN"/>
    <property type="match status" value="1"/>
</dbReference>
<protein>
    <recommendedName>
        <fullName evidence="5">SUEL-type lectin domain-containing protein</fullName>
    </recommendedName>
</protein>
<dbReference type="InterPro" id="IPR043159">
    <property type="entry name" value="Lectin_gal-bd_sf"/>
</dbReference>
<gene>
    <name evidence="6" type="ORF">BCR32DRAFT_290182</name>
</gene>
<keyword evidence="4" id="KW-0812">Transmembrane</keyword>
<dbReference type="GO" id="GO:0006487">
    <property type="term" value="P:protein N-linked glycosylation"/>
    <property type="evidence" value="ECO:0007669"/>
    <property type="project" value="TreeGrafter"/>
</dbReference>
<dbReference type="InterPro" id="IPR000922">
    <property type="entry name" value="Lectin_gal-bd_dom"/>
</dbReference>
<sequence length="533" mass="62204">MVHIDFVEDEYFVSLNDDKNEKAKAKRKGARASLKTKLIVIILTLFIIISTLIYAGNQIGNHNFVKINENDILINNKNNESVILTEKIDNKIINIVNETIPTKKECNVKGFEFVDPNVTEGPITVDREKDDGTKLNIFNMVREEDYSFIYDYESFNSLPDKSPYKSQYICEYSMYFAPEGYNGKDLICPGHYSLVIDSAFYGRYSHDKEHCSVDVYGYPVNESDLEQEQCGKDETKSVKELCEGKQYCTLKPSGFIYDDPCQGIYKYLHVNYHCVKNPEIKKQKISIVMFANAVKPNSVYENAISEFYQYAQIHGYNFEFYNKRYDNERDIYFMKLNCVIDKMFEAIKNQKYDWIFWADSDVTITNPNIKIESFLPREDMSRVHFIISDDPNGLNAGVFLIRVHPWSLNFLMRATSYSYFHGKHPLLYADQSSMNNALLEHNDESEHFIIVPQSWFNGYMGGYHEPGDFLLHLAGRKTKDVDAATYRNNTKNDESYRSKTNKQMRKEVIEYYNLPKSQQHKIELEIFEFAIPD</sequence>
<keyword evidence="3" id="KW-0808">Transferase</keyword>
<dbReference type="Gene3D" id="3.90.550.10">
    <property type="entry name" value="Spore Coat Polysaccharide Biosynthesis Protein SpsA, Chain A"/>
    <property type="match status" value="1"/>
</dbReference>
<dbReference type="CDD" id="cd22823">
    <property type="entry name" value="Gal_Rha_Lectin"/>
    <property type="match status" value="1"/>
</dbReference>
<evidence type="ECO:0000313" key="7">
    <source>
        <dbReference type="Proteomes" id="UP000193944"/>
    </source>
</evidence>
<evidence type="ECO:0000256" key="2">
    <source>
        <dbReference type="ARBA" id="ARBA00022676"/>
    </source>
</evidence>
<keyword evidence="2" id="KW-0328">Glycosyltransferase</keyword>
<dbReference type="GO" id="GO:0016757">
    <property type="term" value="F:glycosyltransferase activity"/>
    <property type="evidence" value="ECO:0007669"/>
    <property type="project" value="UniProtKB-KW"/>
</dbReference>
<comment type="similarity">
    <text evidence="1">Belongs to the glycosyltransferase 34 family.</text>
</comment>
<dbReference type="EMBL" id="MCFG01000024">
    <property type="protein sequence ID" value="ORX86200.1"/>
    <property type="molecule type" value="Genomic_DNA"/>
</dbReference>
<feature type="domain" description="SUEL-type lectin" evidence="5">
    <location>
        <begin position="185"/>
        <end position="275"/>
    </location>
</feature>
<dbReference type="Gene3D" id="2.60.120.740">
    <property type="match status" value="1"/>
</dbReference>
<keyword evidence="4" id="KW-0472">Membrane</keyword>
<accession>A0A1Y1XKA9</accession>
<dbReference type="GO" id="GO:0030246">
    <property type="term" value="F:carbohydrate binding"/>
    <property type="evidence" value="ECO:0007669"/>
    <property type="project" value="InterPro"/>
</dbReference>
<dbReference type="Pfam" id="PF05637">
    <property type="entry name" value="Glyco_transf_34"/>
    <property type="match status" value="2"/>
</dbReference>